<dbReference type="GO" id="GO:0005737">
    <property type="term" value="C:cytoplasm"/>
    <property type="evidence" value="ECO:0007669"/>
    <property type="project" value="UniProtKB-SubCell"/>
</dbReference>
<evidence type="ECO:0000256" key="3">
    <source>
        <dbReference type="ARBA" id="ARBA00012705"/>
    </source>
</evidence>
<dbReference type="Pfam" id="PF00108">
    <property type="entry name" value="Thiolase_N"/>
    <property type="match status" value="1"/>
</dbReference>
<feature type="active site" description="Proton acceptor" evidence="9">
    <location>
        <position position="349"/>
    </location>
</feature>
<sequence>MKEVVIVSAVRTPVGSFGGVFKDVPAVDLGVVAVKEAIRQAGIKPEDVNEVYMGCILQAGLGQGVARQISVKAGIPVEVPATTINMLCGSGLRTVSLAAQTIIAGDNDVVVVGGAENMSRAPYVLNNARFGSRMGNDTMVDTMVHDALTDAFNGYHMGITAENVAEKYGITREEQDAFAASSQNKAEKAMAEGKFKDEIAPVTIPQRRGEPLVVDTDEYPKKGVTAESLAKLRPAFKKDGTVTAGNASGINDGAAALVVMSKEKADELGLTPLATIVSYGNGGVDPSIMGIGPVPSTKTALQKSGLTIDDMDLIEANEAFAAQALAVGKELKWDAEKVNVNGGAIALGHPVGASGARILVTLLHEMKRRNSNYGLATLCIGGGMGTSVVVKR</sequence>
<feature type="domain" description="Thiolase N-terminal" evidence="11">
    <location>
        <begin position="4"/>
        <end position="263"/>
    </location>
</feature>
<gene>
    <name evidence="13" type="ORF">SAMN05421804_104149</name>
</gene>
<evidence type="ECO:0000256" key="4">
    <source>
        <dbReference type="ARBA" id="ARBA00022679"/>
    </source>
</evidence>
<evidence type="ECO:0000256" key="2">
    <source>
        <dbReference type="ARBA" id="ARBA00010982"/>
    </source>
</evidence>
<evidence type="ECO:0000259" key="11">
    <source>
        <dbReference type="Pfam" id="PF00108"/>
    </source>
</evidence>
<dbReference type="Pfam" id="PF02803">
    <property type="entry name" value="Thiolase_C"/>
    <property type="match status" value="1"/>
</dbReference>
<evidence type="ECO:0000256" key="6">
    <source>
        <dbReference type="ARBA" id="ARBA00030755"/>
    </source>
</evidence>
<dbReference type="InterPro" id="IPR020610">
    <property type="entry name" value="Thiolase_AS"/>
</dbReference>
<comment type="catalytic activity">
    <reaction evidence="8">
        <text>2 acetyl-CoA = acetoacetyl-CoA + CoA</text>
        <dbReference type="Rhea" id="RHEA:21036"/>
        <dbReference type="ChEBI" id="CHEBI:57286"/>
        <dbReference type="ChEBI" id="CHEBI:57287"/>
        <dbReference type="ChEBI" id="CHEBI:57288"/>
        <dbReference type="EC" id="2.3.1.9"/>
    </reaction>
</comment>
<dbReference type="Proteomes" id="UP000183255">
    <property type="component" value="Unassembled WGS sequence"/>
</dbReference>
<feature type="active site" description="Acyl-thioester intermediate" evidence="9">
    <location>
        <position position="88"/>
    </location>
</feature>
<dbReference type="EC" id="2.3.1.9" evidence="3"/>
<dbReference type="InterPro" id="IPR016039">
    <property type="entry name" value="Thiolase-like"/>
</dbReference>
<dbReference type="GO" id="GO:0003985">
    <property type="term" value="F:acetyl-CoA C-acetyltransferase activity"/>
    <property type="evidence" value="ECO:0007669"/>
    <property type="project" value="UniProtKB-EC"/>
</dbReference>
<dbReference type="SUPFAM" id="SSF53901">
    <property type="entry name" value="Thiolase-like"/>
    <property type="match status" value="2"/>
</dbReference>
<dbReference type="AlphaFoldDB" id="A0A1G8NAQ4"/>
<comment type="similarity">
    <text evidence="2 10">Belongs to the thiolase-like superfamily. Thiolase family.</text>
</comment>
<dbReference type="FunFam" id="3.40.47.10:FF:000010">
    <property type="entry name" value="Acetyl-CoA acetyltransferase (Thiolase)"/>
    <property type="match status" value="1"/>
</dbReference>
<comment type="subcellular location">
    <subcellularLocation>
        <location evidence="1">Cytoplasm</location>
    </subcellularLocation>
</comment>
<dbReference type="InterPro" id="IPR002155">
    <property type="entry name" value="Thiolase"/>
</dbReference>
<dbReference type="InterPro" id="IPR020616">
    <property type="entry name" value="Thiolase_N"/>
</dbReference>
<name>A0A1G8NAQ4_9CLOT</name>
<proteinExistence type="inferred from homology"/>
<accession>A0A1G8NAQ4</accession>
<dbReference type="PROSITE" id="PS00098">
    <property type="entry name" value="THIOLASE_1"/>
    <property type="match status" value="1"/>
</dbReference>
<dbReference type="Gene3D" id="3.40.47.10">
    <property type="match status" value="2"/>
</dbReference>
<dbReference type="InterPro" id="IPR020615">
    <property type="entry name" value="Thiolase_acyl_enz_int_AS"/>
</dbReference>
<dbReference type="PANTHER" id="PTHR18919:SF107">
    <property type="entry name" value="ACETYL-COA ACETYLTRANSFERASE, CYTOSOLIC"/>
    <property type="match status" value="1"/>
</dbReference>
<evidence type="ECO:0000259" key="12">
    <source>
        <dbReference type="Pfam" id="PF02803"/>
    </source>
</evidence>
<feature type="domain" description="Thiolase C-terminal" evidence="12">
    <location>
        <begin position="270"/>
        <end position="391"/>
    </location>
</feature>
<protein>
    <recommendedName>
        <fullName evidence="7">Acetyl-CoA acetyltransferase</fullName>
        <ecNumber evidence="3">2.3.1.9</ecNumber>
    </recommendedName>
    <alternativeName>
        <fullName evidence="6">Acetoacetyl-CoA thiolase</fullName>
    </alternativeName>
</protein>
<evidence type="ECO:0000256" key="10">
    <source>
        <dbReference type="RuleBase" id="RU003557"/>
    </source>
</evidence>
<evidence type="ECO:0000313" key="13">
    <source>
        <dbReference type="EMBL" id="SDI77351.1"/>
    </source>
</evidence>
<evidence type="ECO:0000256" key="8">
    <source>
        <dbReference type="ARBA" id="ARBA00051550"/>
    </source>
</evidence>
<evidence type="ECO:0000313" key="14">
    <source>
        <dbReference type="Proteomes" id="UP000183255"/>
    </source>
</evidence>
<dbReference type="PIRSF" id="PIRSF000429">
    <property type="entry name" value="Ac-CoA_Ac_transf"/>
    <property type="match status" value="1"/>
</dbReference>
<evidence type="ECO:0000256" key="5">
    <source>
        <dbReference type="ARBA" id="ARBA00023315"/>
    </source>
</evidence>
<evidence type="ECO:0000256" key="7">
    <source>
        <dbReference type="ARBA" id="ARBA00044137"/>
    </source>
</evidence>
<reference evidence="13 14" key="1">
    <citation type="submission" date="2016-10" db="EMBL/GenBank/DDBJ databases">
        <authorList>
            <person name="de Groot N.N."/>
        </authorList>
    </citation>
    <scope>NUCLEOTIDE SEQUENCE [LARGE SCALE GENOMIC DNA]</scope>
    <source>
        <strain evidence="13 14">CGMCC 1.5058</strain>
    </source>
</reference>
<dbReference type="EMBL" id="FNDZ01000004">
    <property type="protein sequence ID" value="SDI77351.1"/>
    <property type="molecule type" value="Genomic_DNA"/>
</dbReference>
<dbReference type="PANTHER" id="PTHR18919">
    <property type="entry name" value="ACETYL-COA C-ACYLTRANSFERASE"/>
    <property type="match status" value="1"/>
</dbReference>
<dbReference type="InterPro" id="IPR020617">
    <property type="entry name" value="Thiolase_C"/>
</dbReference>
<evidence type="ECO:0000256" key="9">
    <source>
        <dbReference type="PIRSR" id="PIRSR000429-1"/>
    </source>
</evidence>
<dbReference type="PROSITE" id="PS00737">
    <property type="entry name" value="THIOLASE_2"/>
    <property type="match status" value="1"/>
</dbReference>
<dbReference type="CDD" id="cd00751">
    <property type="entry name" value="thiolase"/>
    <property type="match status" value="1"/>
</dbReference>
<dbReference type="RefSeq" id="WP_031576019.1">
    <property type="nucleotide sequence ID" value="NZ_DAMAXS010000001.1"/>
</dbReference>
<dbReference type="PROSITE" id="PS00099">
    <property type="entry name" value="THIOLASE_3"/>
    <property type="match status" value="1"/>
</dbReference>
<keyword evidence="4 10" id="KW-0808">Transferase</keyword>
<feature type="active site" description="Proton acceptor" evidence="9">
    <location>
        <position position="379"/>
    </location>
</feature>
<dbReference type="InterPro" id="IPR020613">
    <property type="entry name" value="Thiolase_CS"/>
</dbReference>
<organism evidence="13 14">
    <name type="scientific">Proteiniclasticum ruminis</name>
    <dbReference type="NCBI Taxonomy" id="398199"/>
    <lineage>
        <taxon>Bacteria</taxon>
        <taxon>Bacillati</taxon>
        <taxon>Bacillota</taxon>
        <taxon>Clostridia</taxon>
        <taxon>Eubacteriales</taxon>
        <taxon>Clostridiaceae</taxon>
        <taxon>Proteiniclasticum</taxon>
    </lineage>
</organism>
<dbReference type="NCBIfam" id="TIGR01930">
    <property type="entry name" value="AcCoA-C-Actrans"/>
    <property type="match status" value="1"/>
</dbReference>
<keyword evidence="5 10" id="KW-0012">Acyltransferase</keyword>
<evidence type="ECO:0000256" key="1">
    <source>
        <dbReference type="ARBA" id="ARBA00004496"/>
    </source>
</evidence>